<dbReference type="InterPro" id="IPR046495">
    <property type="entry name" value="DUF6588"/>
</dbReference>
<accession>A0A2U0I535</accession>
<dbReference type="Pfam" id="PF20230">
    <property type="entry name" value="DUF6588"/>
    <property type="match status" value="1"/>
</dbReference>
<dbReference type="Proteomes" id="UP000245962">
    <property type="component" value="Unassembled WGS sequence"/>
</dbReference>
<protein>
    <submittedName>
        <fullName evidence="1">Uncharacterized protein</fullName>
    </submittedName>
</protein>
<dbReference type="AlphaFoldDB" id="A0A2U0I535"/>
<dbReference type="OrthoDB" id="9775382at2"/>
<keyword evidence="2" id="KW-1185">Reference proteome</keyword>
<sequence>MKHILILLGFFITLPIFSQDNLEDLLAAGIEDAQRFTKGYISPAAEGMIYNTANGWVQTAKVKKPLRFEISVVGNASFIKDENKTFTLNTAEYNNLYFRDGSTQKQVATAFGENDPNIIVYAEVQDETGTFTQEVEFTLPQGLASANLDFLPTAFLQARLGVFKATEVKVRYFPKIEREDVKTGLFGVGLQHEFTQWLPADVVFPVAISGLVTYNNLSGNYDFTDSSIINGENQQFDVKQNSWLFQVQASTKLPVFNVYGGIGYVSGTSDFNVLGTYRVADGIPLFEDTNEFTDPFTVQTKVSGVRGTLGAKLQLGFFGLHADYNFSEYNTVTAGMHFGI</sequence>
<dbReference type="RefSeq" id="WP_116693236.1">
    <property type="nucleotide sequence ID" value="NZ_QEHR01000002.1"/>
</dbReference>
<evidence type="ECO:0000313" key="2">
    <source>
        <dbReference type="Proteomes" id="UP000245962"/>
    </source>
</evidence>
<reference evidence="1 2" key="1">
    <citation type="submission" date="2018-04" db="EMBL/GenBank/DDBJ databases">
        <title>Marixanthomonas spongiae HN-E44 sp. nov., isolated from a marine sponge.</title>
        <authorList>
            <person name="Luo L."/>
            <person name="Zhuang L."/>
        </authorList>
    </citation>
    <scope>NUCLEOTIDE SEQUENCE [LARGE SCALE GENOMIC DNA]</scope>
    <source>
        <strain evidence="1 2">HN-E44</strain>
    </source>
</reference>
<dbReference type="EMBL" id="QEHR01000002">
    <property type="protein sequence ID" value="PVW16218.1"/>
    <property type="molecule type" value="Genomic_DNA"/>
</dbReference>
<name>A0A2U0I535_9FLAO</name>
<comment type="caution">
    <text evidence="1">The sequence shown here is derived from an EMBL/GenBank/DDBJ whole genome shotgun (WGS) entry which is preliminary data.</text>
</comment>
<evidence type="ECO:0000313" key="1">
    <source>
        <dbReference type="EMBL" id="PVW16218.1"/>
    </source>
</evidence>
<gene>
    <name evidence="1" type="ORF">DDV96_02810</name>
</gene>
<organism evidence="1 2">
    <name type="scientific">Marixanthomonas spongiae</name>
    <dbReference type="NCBI Taxonomy" id="2174845"/>
    <lineage>
        <taxon>Bacteria</taxon>
        <taxon>Pseudomonadati</taxon>
        <taxon>Bacteroidota</taxon>
        <taxon>Flavobacteriia</taxon>
        <taxon>Flavobacteriales</taxon>
        <taxon>Flavobacteriaceae</taxon>
        <taxon>Marixanthomonas</taxon>
    </lineage>
</organism>
<proteinExistence type="predicted"/>